<organism evidence="1 2">
    <name type="scientific">Moniliophthora roreri (strain MCA 2997)</name>
    <name type="common">Cocoa frosty pod rot fungus</name>
    <name type="synonym">Crinipellis roreri</name>
    <dbReference type="NCBI Taxonomy" id="1381753"/>
    <lineage>
        <taxon>Eukaryota</taxon>
        <taxon>Fungi</taxon>
        <taxon>Dikarya</taxon>
        <taxon>Basidiomycota</taxon>
        <taxon>Agaricomycotina</taxon>
        <taxon>Agaricomycetes</taxon>
        <taxon>Agaricomycetidae</taxon>
        <taxon>Agaricales</taxon>
        <taxon>Marasmiineae</taxon>
        <taxon>Marasmiaceae</taxon>
        <taxon>Moniliophthora</taxon>
    </lineage>
</organism>
<dbReference type="Gene3D" id="3.80.10.10">
    <property type="entry name" value="Ribonuclease Inhibitor"/>
    <property type="match status" value="1"/>
</dbReference>
<reference evidence="1 2" key="1">
    <citation type="journal article" date="2014" name="BMC Genomics">
        <title>Genome and secretome analysis of the hemibiotrophic fungal pathogen, Moniliophthora roreri, which causes frosty pod rot disease of cacao: mechanisms of the biotrophic and necrotrophic phases.</title>
        <authorList>
            <person name="Meinhardt L.W."/>
            <person name="Costa G.G.L."/>
            <person name="Thomazella D.P.T."/>
            <person name="Teixeira P.J.P.L."/>
            <person name="Carazzolle M.F."/>
            <person name="Schuster S.C."/>
            <person name="Carlson J.E."/>
            <person name="Guiltinan M.J."/>
            <person name="Mieczkowski P."/>
            <person name="Farmer A."/>
            <person name="Ramaraj T."/>
            <person name="Crozier J."/>
            <person name="Davis R.E."/>
            <person name="Shao J."/>
            <person name="Melnick R.L."/>
            <person name="Pereira G.A.G."/>
            <person name="Bailey B.A."/>
        </authorList>
    </citation>
    <scope>NUCLEOTIDE SEQUENCE [LARGE SCALE GENOMIC DNA]</scope>
    <source>
        <strain evidence="1 2">MCA 2997</strain>
    </source>
</reference>
<comment type="caution">
    <text evidence="1">The sequence shown here is derived from an EMBL/GenBank/DDBJ whole genome shotgun (WGS) entry which is preliminary data.</text>
</comment>
<sequence>MQNTQKPLTDIDSDHGASPLNQRILPEVLIQVFLYACPAPSLDEVRLVSSRNHRRRLLNLTHVCGTWREIAHNTPKLWSVIGIELLDTAPREYEWVEFCIDKSSKASGLSIFLAVRNAPRSHPNWQKAVNRKALGNFFSAVSLDLRLRSIIQHSDRWEHLSIILSQPPIVGYLLHTFASHIVDEPKLPQLRSLSVSLSPIASDCNVWGLHRPAHEVDALQSAPHLKRVRYTTEEVAWAPMEGMPWYSPIPLPLIQLTELILEPVSSDQIHLLLEILISCPELRHLHAGSLMQDDMDPESQTYLQSVRLEHLISLSISGEGHSVASFLDSIQVPSLERLAIAVDYNAWPQFAIQEFLSGVSSTLRTLEIGESLLPRDSLVPCLSRTPKLEVFSITQSSFDRRLAEDLLRTLTDTGTSASASSSTTLDMALLPDLKSFRLTLSRARISEEINLALFHKMIMSRVGENRAVRLQSASICITSDIHRGQPRFKPGGLAQLAEMKKNGFCVDIFYKVGKVSRRIL</sequence>
<dbReference type="SUPFAM" id="SSF52047">
    <property type="entry name" value="RNI-like"/>
    <property type="match status" value="1"/>
</dbReference>
<gene>
    <name evidence="1" type="ORF">Moror_7213</name>
</gene>
<evidence type="ECO:0000313" key="2">
    <source>
        <dbReference type="Proteomes" id="UP000017559"/>
    </source>
</evidence>
<dbReference type="Proteomes" id="UP000017559">
    <property type="component" value="Unassembled WGS sequence"/>
</dbReference>
<accession>V2XAL9</accession>
<dbReference type="HOGENOM" id="CLU_523842_0_0_1"/>
<evidence type="ECO:0000313" key="1">
    <source>
        <dbReference type="EMBL" id="ESK96223.1"/>
    </source>
</evidence>
<dbReference type="PANTHER" id="PTHR38926:SF5">
    <property type="entry name" value="F-BOX AND LEUCINE-RICH REPEAT PROTEIN 6"/>
    <property type="match status" value="1"/>
</dbReference>
<keyword evidence="2" id="KW-1185">Reference proteome</keyword>
<dbReference type="KEGG" id="mrr:Moror_7213"/>
<dbReference type="PANTHER" id="PTHR38926">
    <property type="entry name" value="F-BOX DOMAIN CONTAINING PROTEIN, EXPRESSED"/>
    <property type="match status" value="1"/>
</dbReference>
<name>V2XAL9_MONRO</name>
<dbReference type="InterPro" id="IPR032675">
    <property type="entry name" value="LRR_dom_sf"/>
</dbReference>
<dbReference type="EMBL" id="AWSO01000052">
    <property type="protein sequence ID" value="ESK96223.1"/>
    <property type="molecule type" value="Genomic_DNA"/>
</dbReference>
<dbReference type="AlphaFoldDB" id="V2XAL9"/>
<proteinExistence type="predicted"/>
<dbReference type="OrthoDB" id="3365698at2759"/>
<protein>
    <submittedName>
        <fullName evidence="1">Uncharacterized protein</fullName>
    </submittedName>
</protein>